<gene>
    <name evidence="2" type="ORF">BS50DRAFT_574068</name>
</gene>
<feature type="compositionally biased region" description="Polar residues" evidence="1">
    <location>
        <begin position="665"/>
        <end position="675"/>
    </location>
</feature>
<evidence type="ECO:0000313" key="3">
    <source>
        <dbReference type="Proteomes" id="UP000240883"/>
    </source>
</evidence>
<dbReference type="STRING" id="1448308.A0A2T2NPI9"/>
<feature type="compositionally biased region" description="Polar residues" evidence="1">
    <location>
        <begin position="569"/>
        <end position="581"/>
    </location>
</feature>
<feature type="compositionally biased region" description="Polar residues" evidence="1">
    <location>
        <begin position="132"/>
        <end position="152"/>
    </location>
</feature>
<feature type="region of interest" description="Disordered" evidence="1">
    <location>
        <begin position="1"/>
        <end position="277"/>
    </location>
</feature>
<feature type="region of interest" description="Disordered" evidence="1">
    <location>
        <begin position="348"/>
        <end position="845"/>
    </location>
</feature>
<feature type="region of interest" description="Disordered" evidence="1">
    <location>
        <begin position="882"/>
        <end position="1014"/>
    </location>
</feature>
<feature type="compositionally biased region" description="Basic and acidic residues" evidence="1">
    <location>
        <begin position="994"/>
        <end position="1014"/>
    </location>
</feature>
<name>A0A2T2NPI9_CORCC</name>
<protein>
    <recommendedName>
        <fullName evidence="4">Altered inheritance of mitochondria protein 21</fullName>
    </recommendedName>
</protein>
<dbReference type="InterPro" id="IPR021582">
    <property type="entry name" value="Aim21"/>
</dbReference>
<sequence length="1014" mass="109112">MSAPPSIPPRPSRSQNSNPPQGASMDVPKIPPRPKRSVDRSVSPGRDAFARSPLNDPSFLHNGQQQNKGSRLSVELPPRPPSVTLPTLGQEGSEYESFEDLSKTLTGEQEASPQQTTAVAGDLPLHAPKASVPSSTAKSRIQTVTRTDSQTAVAAGIGKLVPEDKSTQGSDSARPSSSAGGNTRPSSVYKGEEEEHGIPEIGVQVPMYPNAGDVQAPTPSPYDQAPATGVGFFNKGDRPAPGRHHGRTKSGREIFHAPPGSYGRHGHGVIPNDDFEKNWYDKHPEDLKREKAGEYGPHIQENRKDYHWGGEDLNKLVHTAASKGGMGTSADVIGTPDEQVGYIASEEYASRMASPRPPSGRPGSISGKAAAVAESPLRQTAFSTEQLAGQKTRDDEAGEHVIHVDPPAHRLSKVTGDGYEAPTEDLGPEGGNTDEKGGWVTDRGYGVPILASDELQKRPGSEYRQPAISPELERRGSGEYFANEDGTNSKQRTHSRSSSRNNPAGGRFIPSPYGDYDRSGTPLESHKEYEPLFPEDEDKQQKPKTAADKLKRPELARHHFPSQDVWEDTPSSLQLETTVETPQAPEELATPVDAPPAKVFEKPENEQARKSVTEEEQKSFLPDKKKPFVNKNLSKEHLEDPSRPGMQQRFPSQDIWEDAPEHGQLETTVSVPQTEETGEYADDSPVTDKPPVPARPSIPARPQKKQEASPVDKKAPILPERPKPQVPARPAKPATTSSEKVPTLESHPGEEATQPKAKPAVPARPSGSKIAALQAGFLKDLNSKLGLGPQAPKVKEPEPEEEKEKEAPKPLQDARKGRAKGPRGRKAATAPAPAPAPATSEAPKQNFAFAPVTTVWSIGDDGAVDVPAAAMAAKIQEALKKPEVEQVEEKQEEVEVPLEKAESRENVAVEADSKESLPSEVQEEVKEDKAEGPVAPLDATGGVPLEKKSSVDDPVSVAGVEVEGSPELKTSSERIVAEPVESKEEEEVGGVALENKEVEKGAMEAQDQKAKEVL</sequence>
<feature type="compositionally biased region" description="Basic and acidic residues" evidence="1">
    <location>
        <begin position="970"/>
        <end position="982"/>
    </location>
</feature>
<feature type="compositionally biased region" description="Polar residues" evidence="1">
    <location>
        <begin position="61"/>
        <end position="70"/>
    </location>
</feature>
<feature type="compositionally biased region" description="Basic and acidic residues" evidence="1">
    <location>
        <begin position="897"/>
        <end position="931"/>
    </location>
</feature>
<feature type="compositionally biased region" description="Basic and acidic residues" evidence="1">
    <location>
        <begin position="633"/>
        <end position="642"/>
    </location>
</feature>
<dbReference type="OrthoDB" id="5386574at2759"/>
<keyword evidence="3" id="KW-1185">Reference proteome</keyword>
<feature type="compositionally biased region" description="Basic and acidic residues" evidence="1">
    <location>
        <begin position="793"/>
        <end position="816"/>
    </location>
</feature>
<dbReference type="Proteomes" id="UP000240883">
    <property type="component" value="Unassembled WGS sequence"/>
</dbReference>
<dbReference type="AlphaFoldDB" id="A0A2T2NPI9"/>
<feature type="compositionally biased region" description="Basic and acidic residues" evidence="1">
    <location>
        <begin position="539"/>
        <end position="557"/>
    </location>
</feature>
<dbReference type="Pfam" id="PF11489">
    <property type="entry name" value="Aim21"/>
    <property type="match status" value="1"/>
</dbReference>
<feature type="compositionally biased region" description="Polar residues" evidence="1">
    <location>
        <begin position="103"/>
        <end position="118"/>
    </location>
</feature>
<feature type="compositionally biased region" description="Pro residues" evidence="1">
    <location>
        <begin position="1"/>
        <end position="11"/>
    </location>
</feature>
<feature type="compositionally biased region" description="Basic and acidic residues" evidence="1">
    <location>
        <begin position="391"/>
        <end position="408"/>
    </location>
</feature>
<feature type="compositionally biased region" description="Basic and acidic residues" evidence="1">
    <location>
        <begin position="599"/>
        <end position="626"/>
    </location>
</feature>
<dbReference type="EMBL" id="KZ678135">
    <property type="protein sequence ID" value="PSN67362.1"/>
    <property type="molecule type" value="Genomic_DNA"/>
</dbReference>
<feature type="compositionally biased region" description="Polar residues" evidence="1">
    <location>
        <begin position="377"/>
        <end position="389"/>
    </location>
</feature>
<evidence type="ECO:0000313" key="2">
    <source>
        <dbReference type="EMBL" id="PSN67362.1"/>
    </source>
</evidence>
<reference evidence="2 3" key="1">
    <citation type="journal article" date="2018" name="Front. Microbiol.">
        <title>Genome-Wide Analysis of Corynespora cassiicola Leaf Fall Disease Putative Effectors.</title>
        <authorList>
            <person name="Lopez D."/>
            <person name="Ribeiro S."/>
            <person name="Label P."/>
            <person name="Fumanal B."/>
            <person name="Venisse J.S."/>
            <person name="Kohler A."/>
            <person name="de Oliveira R.R."/>
            <person name="Labutti K."/>
            <person name="Lipzen A."/>
            <person name="Lail K."/>
            <person name="Bauer D."/>
            <person name="Ohm R.A."/>
            <person name="Barry K.W."/>
            <person name="Spatafora J."/>
            <person name="Grigoriev I.V."/>
            <person name="Martin F.M."/>
            <person name="Pujade-Renaud V."/>
        </authorList>
    </citation>
    <scope>NUCLEOTIDE SEQUENCE [LARGE SCALE GENOMIC DNA]</scope>
    <source>
        <strain evidence="2 3">Philippines</strain>
    </source>
</reference>
<feature type="compositionally biased region" description="Basic and acidic residues" evidence="1">
    <location>
        <begin position="704"/>
        <end position="723"/>
    </location>
</feature>
<proteinExistence type="predicted"/>
<evidence type="ECO:0000256" key="1">
    <source>
        <dbReference type="SAM" id="MobiDB-lite"/>
    </source>
</evidence>
<evidence type="ECO:0008006" key="4">
    <source>
        <dbReference type="Google" id="ProtNLM"/>
    </source>
</evidence>
<feature type="compositionally biased region" description="Low complexity" evidence="1">
    <location>
        <begin position="12"/>
        <end position="21"/>
    </location>
</feature>
<feature type="compositionally biased region" description="Basic residues" evidence="1">
    <location>
        <begin position="817"/>
        <end position="826"/>
    </location>
</feature>
<accession>A0A2T2NPI9</accession>
<organism evidence="2 3">
    <name type="scientific">Corynespora cassiicola Philippines</name>
    <dbReference type="NCBI Taxonomy" id="1448308"/>
    <lineage>
        <taxon>Eukaryota</taxon>
        <taxon>Fungi</taxon>
        <taxon>Dikarya</taxon>
        <taxon>Ascomycota</taxon>
        <taxon>Pezizomycotina</taxon>
        <taxon>Dothideomycetes</taxon>
        <taxon>Pleosporomycetidae</taxon>
        <taxon>Pleosporales</taxon>
        <taxon>Corynesporascaceae</taxon>
        <taxon>Corynespora</taxon>
    </lineage>
</organism>
<feature type="compositionally biased region" description="Polar residues" evidence="1">
    <location>
        <begin position="167"/>
        <end position="186"/>
    </location>
</feature>